<dbReference type="EMBL" id="JBHSHL010000014">
    <property type="protein sequence ID" value="MFC4804219.1"/>
    <property type="molecule type" value="Genomic_DNA"/>
</dbReference>
<dbReference type="Pfam" id="PF06305">
    <property type="entry name" value="LapA_dom"/>
    <property type="match status" value="1"/>
</dbReference>
<feature type="coiled-coil region" evidence="5">
    <location>
        <begin position="70"/>
        <end position="125"/>
    </location>
</feature>
<evidence type="ECO:0000256" key="4">
    <source>
        <dbReference type="ARBA" id="ARBA00023136"/>
    </source>
</evidence>
<dbReference type="RefSeq" id="WP_379787717.1">
    <property type="nucleotide sequence ID" value="NZ_JBHSHL010000014.1"/>
</dbReference>
<proteinExistence type="predicted"/>
<evidence type="ECO:0000259" key="7">
    <source>
        <dbReference type="Pfam" id="PF06305"/>
    </source>
</evidence>
<feature type="transmembrane region" description="Helical" evidence="6">
    <location>
        <begin position="42"/>
        <end position="61"/>
    </location>
</feature>
<keyword evidence="2 6" id="KW-0812">Transmembrane</keyword>
<dbReference type="Proteomes" id="UP001595916">
    <property type="component" value="Unassembled WGS sequence"/>
</dbReference>
<comment type="caution">
    <text evidence="8">The sequence shown here is derived from an EMBL/GenBank/DDBJ whole genome shotgun (WGS) entry which is preliminary data.</text>
</comment>
<evidence type="ECO:0000313" key="8">
    <source>
        <dbReference type="EMBL" id="MFC4804219.1"/>
    </source>
</evidence>
<dbReference type="PANTHER" id="PTHR41335">
    <property type="entry name" value="MEMBRANE PROTEIN-RELATED"/>
    <property type="match status" value="1"/>
</dbReference>
<keyword evidence="1" id="KW-1003">Cell membrane</keyword>
<keyword evidence="9" id="KW-1185">Reference proteome</keyword>
<protein>
    <submittedName>
        <fullName evidence="8">Lipopolysaccharide assembly LapA domain-containing protein</fullName>
    </submittedName>
</protein>
<accession>A0ABV9QJX4</accession>
<reference evidence="9" key="1">
    <citation type="journal article" date="2019" name="Int. J. Syst. Evol. Microbiol.">
        <title>The Global Catalogue of Microorganisms (GCM) 10K type strain sequencing project: providing services to taxonomists for standard genome sequencing and annotation.</title>
        <authorList>
            <consortium name="The Broad Institute Genomics Platform"/>
            <consortium name="The Broad Institute Genome Sequencing Center for Infectious Disease"/>
            <person name="Wu L."/>
            <person name="Ma J."/>
        </authorList>
    </citation>
    <scope>NUCLEOTIDE SEQUENCE [LARGE SCALE GENOMIC DNA]</scope>
    <source>
        <strain evidence="9">CCUG 46385</strain>
    </source>
</reference>
<sequence length="128" mass="14608">MKNVKLILLMVAIIMVAVFAVQNSAAISIRFFTLAFHVSQALIIIISTIVGVLIGLAISVLKNFRQSRDIKQAKQETNTMNVQLANAEKENSDLKLEMRHLQDEIEVLKQELRQYQEPIQKEEVQDFI</sequence>
<name>A0ABV9QJX4_9FIRM</name>
<keyword evidence="3 6" id="KW-1133">Transmembrane helix</keyword>
<evidence type="ECO:0000256" key="2">
    <source>
        <dbReference type="ARBA" id="ARBA00022692"/>
    </source>
</evidence>
<keyword evidence="5" id="KW-0175">Coiled coil</keyword>
<gene>
    <name evidence="8" type="ORF">ACFO4R_03910</name>
</gene>
<keyword evidence="4 6" id="KW-0472">Membrane</keyword>
<dbReference type="InterPro" id="IPR010445">
    <property type="entry name" value="LapA_dom"/>
</dbReference>
<organism evidence="8 9">
    <name type="scientific">Filifactor villosus</name>
    <dbReference type="NCBI Taxonomy" id="29374"/>
    <lineage>
        <taxon>Bacteria</taxon>
        <taxon>Bacillati</taxon>
        <taxon>Bacillota</taxon>
        <taxon>Clostridia</taxon>
        <taxon>Peptostreptococcales</taxon>
        <taxon>Filifactoraceae</taxon>
        <taxon>Filifactor</taxon>
    </lineage>
</organism>
<evidence type="ECO:0000256" key="3">
    <source>
        <dbReference type="ARBA" id="ARBA00022989"/>
    </source>
</evidence>
<evidence type="ECO:0000313" key="9">
    <source>
        <dbReference type="Proteomes" id="UP001595916"/>
    </source>
</evidence>
<feature type="domain" description="Lipopolysaccharide assembly protein A" evidence="7">
    <location>
        <begin position="22"/>
        <end position="84"/>
    </location>
</feature>
<dbReference type="PANTHER" id="PTHR41335:SF1">
    <property type="entry name" value="MEMBRANE PROTEIN"/>
    <property type="match status" value="1"/>
</dbReference>
<evidence type="ECO:0000256" key="6">
    <source>
        <dbReference type="SAM" id="Phobius"/>
    </source>
</evidence>
<evidence type="ECO:0000256" key="5">
    <source>
        <dbReference type="SAM" id="Coils"/>
    </source>
</evidence>
<evidence type="ECO:0000256" key="1">
    <source>
        <dbReference type="ARBA" id="ARBA00022475"/>
    </source>
</evidence>